<comment type="similarity">
    <text evidence="2 9">Belongs to the class-II pyridoxal-phosphate-dependent aminotransferase family. Histidinol-phosphate aminotransferase subfamily.</text>
</comment>
<organism evidence="11 12">
    <name type="scientific">Collinsella aerofaciens</name>
    <dbReference type="NCBI Taxonomy" id="74426"/>
    <lineage>
        <taxon>Bacteria</taxon>
        <taxon>Bacillati</taxon>
        <taxon>Actinomycetota</taxon>
        <taxon>Coriobacteriia</taxon>
        <taxon>Coriobacteriales</taxon>
        <taxon>Coriobacteriaceae</taxon>
        <taxon>Collinsella</taxon>
    </lineage>
</organism>
<evidence type="ECO:0000256" key="9">
    <source>
        <dbReference type="HAMAP-Rule" id="MF_01023"/>
    </source>
</evidence>
<dbReference type="SUPFAM" id="SSF53383">
    <property type="entry name" value="PLP-dependent transferases"/>
    <property type="match status" value="1"/>
</dbReference>
<dbReference type="KEGG" id="caer:CSV91_06650"/>
<comment type="subunit">
    <text evidence="3 9">Homodimer.</text>
</comment>
<dbReference type="PROSITE" id="PS00599">
    <property type="entry name" value="AA_TRANSFER_CLASS_2"/>
    <property type="match status" value="1"/>
</dbReference>
<feature type="domain" description="Aminotransferase class I/classII large" evidence="10">
    <location>
        <begin position="42"/>
        <end position="373"/>
    </location>
</feature>
<name>A0A2D1TY40_9ACTN</name>
<dbReference type="PANTHER" id="PTHR42885">
    <property type="entry name" value="HISTIDINOL-PHOSPHATE AMINOTRANSFERASE-RELATED"/>
    <property type="match status" value="1"/>
</dbReference>
<keyword evidence="6 9" id="KW-0808">Transferase</keyword>
<dbReference type="GO" id="GO:0004400">
    <property type="term" value="F:histidinol-phosphate transaminase activity"/>
    <property type="evidence" value="ECO:0007669"/>
    <property type="project" value="UniProtKB-UniRule"/>
</dbReference>
<dbReference type="Gene3D" id="3.40.640.10">
    <property type="entry name" value="Type I PLP-dependent aspartate aminotransferase-like (Major domain)"/>
    <property type="match status" value="1"/>
</dbReference>
<keyword evidence="7 9" id="KW-0663">Pyridoxal phosphate</keyword>
<dbReference type="NCBIfam" id="TIGR01141">
    <property type="entry name" value="hisC"/>
    <property type="match status" value="1"/>
</dbReference>
<dbReference type="CDD" id="cd00609">
    <property type="entry name" value="AAT_like"/>
    <property type="match status" value="1"/>
</dbReference>
<feature type="modified residue" description="N6-(pyridoxal phosphate)lysine" evidence="9">
    <location>
        <position position="235"/>
    </location>
</feature>
<evidence type="ECO:0000256" key="1">
    <source>
        <dbReference type="ARBA" id="ARBA00001933"/>
    </source>
</evidence>
<evidence type="ECO:0000256" key="6">
    <source>
        <dbReference type="ARBA" id="ARBA00022679"/>
    </source>
</evidence>
<sequence length="382" mass="41332">MALARPAGRPNMAELTPRMKELVQPYLAGIEPYDPNFTPTRINLSANENTYPVPAGVREAVDAALAVTPLNRYPDPMSNDLRDELATWHGVTRENICVGNGGDELLYNYLLAFGGARRTLLNCPPCFSEYAFFASLCQTEVRDVWRDPATFRLDQAAVLAAAPECSLAIVTSPNNPTGDVAPLDFVAALCDACPGMVMVDEAYVEFADDSFGAATTAQGLIAEHPNLVILHTLSKAFGAAGTRLGYVIAAPEVIDVFAAIRQIYSVNVLSQAAALACVRARDAYAPVVAQVASERERELRALRAMAAEGLPVEAWPSAANFVLVRTPHATRVRERLRDEYSILVRDFSYAPGLADCLRITVGTPQENDEVLAAFAALVKEEM</sequence>
<evidence type="ECO:0000256" key="2">
    <source>
        <dbReference type="ARBA" id="ARBA00007970"/>
    </source>
</evidence>
<dbReference type="InterPro" id="IPR004839">
    <property type="entry name" value="Aminotransferase_I/II_large"/>
</dbReference>
<evidence type="ECO:0000256" key="5">
    <source>
        <dbReference type="ARBA" id="ARBA00022605"/>
    </source>
</evidence>
<evidence type="ECO:0000256" key="8">
    <source>
        <dbReference type="ARBA" id="ARBA00023102"/>
    </source>
</evidence>
<dbReference type="InterPro" id="IPR015424">
    <property type="entry name" value="PyrdxlP-dep_Trfase"/>
</dbReference>
<dbReference type="Pfam" id="PF00155">
    <property type="entry name" value="Aminotran_1_2"/>
    <property type="match status" value="1"/>
</dbReference>
<evidence type="ECO:0000313" key="12">
    <source>
        <dbReference type="Proteomes" id="UP000225608"/>
    </source>
</evidence>
<dbReference type="GO" id="GO:0030170">
    <property type="term" value="F:pyridoxal phosphate binding"/>
    <property type="evidence" value="ECO:0007669"/>
    <property type="project" value="InterPro"/>
</dbReference>
<comment type="catalytic activity">
    <reaction evidence="9">
        <text>L-histidinol phosphate + 2-oxoglutarate = 3-(imidazol-4-yl)-2-oxopropyl phosphate + L-glutamate</text>
        <dbReference type="Rhea" id="RHEA:23744"/>
        <dbReference type="ChEBI" id="CHEBI:16810"/>
        <dbReference type="ChEBI" id="CHEBI:29985"/>
        <dbReference type="ChEBI" id="CHEBI:57766"/>
        <dbReference type="ChEBI" id="CHEBI:57980"/>
        <dbReference type="EC" id="2.6.1.9"/>
    </reaction>
</comment>
<gene>
    <name evidence="9 11" type="primary">hisC</name>
    <name evidence="11" type="ORF">CSV91_06650</name>
</gene>
<keyword evidence="4 9" id="KW-0032">Aminotransferase</keyword>
<accession>A0A2D1TY40</accession>
<dbReference type="InterPro" id="IPR005861">
    <property type="entry name" value="HisP_aminotrans"/>
</dbReference>
<keyword evidence="5 9" id="KW-0028">Amino-acid biosynthesis</keyword>
<keyword evidence="8 9" id="KW-0368">Histidine biosynthesis</keyword>
<dbReference type="Proteomes" id="UP000225608">
    <property type="component" value="Chromosome"/>
</dbReference>
<dbReference type="PANTHER" id="PTHR42885:SF2">
    <property type="entry name" value="HISTIDINOL-PHOSPHATE AMINOTRANSFERASE"/>
    <property type="match status" value="1"/>
</dbReference>
<evidence type="ECO:0000256" key="4">
    <source>
        <dbReference type="ARBA" id="ARBA00022576"/>
    </source>
</evidence>
<dbReference type="HAMAP" id="MF_01023">
    <property type="entry name" value="HisC_aminotrans_2"/>
    <property type="match status" value="1"/>
</dbReference>
<dbReference type="GO" id="GO:0000105">
    <property type="term" value="P:L-histidine biosynthetic process"/>
    <property type="evidence" value="ECO:0007669"/>
    <property type="project" value="UniProtKB-UniRule"/>
</dbReference>
<dbReference type="InterPro" id="IPR015422">
    <property type="entry name" value="PyrdxlP-dep_Trfase_small"/>
</dbReference>
<dbReference type="UniPathway" id="UPA00031">
    <property type="reaction ID" value="UER00012"/>
</dbReference>
<dbReference type="EMBL" id="CP024160">
    <property type="protein sequence ID" value="ATP54246.1"/>
    <property type="molecule type" value="Genomic_DNA"/>
</dbReference>
<comment type="cofactor">
    <cofactor evidence="1 9">
        <name>pyridoxal 5'-phosphate</name>
        <dbReference type="ChEBI" id="CHEBI:597326"/>
    </cofactor>
</comment>
<dbReference type="Gene3D" id="3.90.1150.10">
    <property type="entry name" value="Aspartate Aminotransferase, domain 1"/>
    <property type="match status" value="1"/>
</dbReference>
<evidence type="ECO:0000256" key="3">
    <source>
        <dbReference type="ARBA" id="ARBA00011738"/>
    </source>
</evidence>
<evidence type="ECO:0000256" key="7">
    <source>
        <dbReference type="ARBA" id="ARBA00022898"/>
    </source>
</evidence>
<dbReference type="InterPro" id="IPR015421">
    <property type="entry name" value="PyrdxlP-dep_Trfase_major"/>
</dbReference>
<dbReference type="EC" id="2.6.1.9" evidence="9"/>
<dbReference type="AlphaFoldDB" id="A0A2D1TY40"/>
<proteinExistence type="inferred from homology"/>
<comment type="pathway">
    <text evidence="9">Amino-acid biosynthesis; L-histidine biosynthesis; L-histidine from 5-phospho-alpha-D-ribose 1-diphosphate: step 7/9.</text>
</comment>
<evidence type="ECO:0000259" key="10">
    <source>
        <dbReference type="Pfam" id="PF00155"/>
    </source>
</evidence>
<reference evidence="11 12" key="1">
    <citation type="submission" date="2017-10" db="EMBL/GenBank/DDBJ databases">
        <title>Complete genome sequence of Collinsella aerofaciens isolated from the gut of a healthy adult Indian.</title>
        <authorList>
            <person name="Bag S."/>
            <person name="Ghosh T.S."/>
            <person name="Das B."/>
        </authorList>
    </citation>
    <scope>NUCLEOTIDE SEQUENCE [LARGE SCALE GENOMIC DNA]</scope>
    <source>
        <strain evidence="12">indica</strain>
    </source>
</reference>
<dbReference type="InterPro" id="IPR001917">
    <property type="entry name" value="Aminotrans_II_pyridoxalP_BS"/>
</dbReference>
<protein>
    <recommendedName>
        <fullName evidence="9">Histidinol-phosphate aminotransferase</fullName>
        <ecNumber evidence="9">2.6.1.9</ecNumber>
    </recommendedName>
    <alternativeName>
        <fullName evidence="9">Imidazole acetol-phosphate transaminase</fullName>
    </alternativeName>
</protein>
<evidence type="ECO:0000313" key="11">
    <source>
        <dbReference type="EMBL" id="ATP54246.1"/>
    </source>
</evidence>